<reference evidence="1 2" key="1">
    <citation type="journal article" date="2015" name="Nature">
        <title>rRNA introns, odd ribosomes, and small enigmatic genomes across a large radiation of phyla.</title>
        <authorList>
            <person name="Brown C.T."/>
            <person name="Hug L.A."/>
            <person name="Thomas B.C."/>
            <person name="Sharon I."/>
            <person name="Castelle C.J."/>
            <person name="Singh A."/>
            <person name="Wilkins M.J."/>
            <person name="Williams K.H."/>
            <person name="Banfield J.F."/>
        </authorList>
    </citation>
    <scope>NUCLEOTIDE SEQUENCE [LARGE SCALE GENOMIC DNA]</scope>
</reference>
<dbReference type="PROSITE" id="PS51257">
    <property type="entry name" value="PROKAR_LIPOPROTEIN"/>
    <property type="match status" value="1"/>
</dbReference>
<dbReference type="Proteomes" id="UP000034333">
    <property type="component" value="Unassembled WGS sequence"/>
</dbReference>
<dbReference type="STRING" id="1619036.US58_C0009G0013"/>
<name>A0A0G0HCM8_9BACT</name>
<evidence type="ECO:0000313" key="1">
    <source>
        <dbReference type="EMBL" id="KKQ40943.1"/>
    </source>
</evidence>
<protein>
    <recommendedName>
        <fullName evidence="3">DUF4012 domain-containing protein</fullName>
    </recommendedName>
</protein>
<dbReference type="AlphaFoldDB" id="A0A0G0HCM8"/>
<dbReference type="InterPro" id="IPR025101">
    <property type="entry name" value="DUF4012"/>
</dbReference>
<sequence>MLRKTCFFLLLVLLACGVVGYNLYRSGNLQKAIVAEVGKNLTSDKNSLAALPTILGFDGPRNYLILFLNNTEIRPGGGFIGAYGVVTVEKGKPQIIKIEGTEILDSAAGKNIGTVPPNPIKDYVGVESWYFRDSNWSPDFAVSARQSLELYQKENGVLAEKIDGVIGFTPTLIEEVLKIIGPLSVNNEQFTAQNFTEKLEYEVEYGYTAKGQTKPERKQLISDLAAAFLDNTKSNIFKNWSKYLPLMEKMIQEKQLMVWSSDKSLQTLVSQNNWSGEMKSSVGDYVLWVDANLGALKTDVAIIRELDYSIIPSSTTYIATAKMKFIHNGVFDWRTTRYRDYARVYVPTGSKLIKTVGSMEEDRSLKTGVTDSGIENDRQWFGAFIAIEPGKIGELTFQYILPQFIVDQIKAGEYNLLAQKQLGMVNAKLNLNLDFGKSVMSAAPGEDQKNWGNNKYNFATDWQTDKTFSSKIKN</sequence>
<dbReference type="Pfam" id="PF13196">
    <property type="entry name" value="DUF4012"/>
    <property type="match status" value="1"/>
</dbReference>
<dbReference type="EMBL" id="LBTN01000009">
    <property type="protein sequence ID" value="KKQ40943.1"/>
    <property type="molecule type" value="Genomic_DNA"/>
</dbReference>
<gene>
    <name evidence="1" type="ORF">US58_C0009G0013</name>
</gene>
<accession>A0A0G0HCM8</accession>
<comment type="caution">
    <text evidence="1">The sequence shown here is derived from an EMBL/GenBank/DDBJ whole genome shotgun (WGS) entry which is preliminary data.</text>
</comment>
<organism evidence="1 2">
    <name type="scientific">Candidatus Magasanikbacteria bacterium GW2011_GWA2_37_8</name>
    <dbReference type="NCBI Taxonomy" id="1619036"/>
    <lineage>
        <taxon>Bacteria</taxon>
        <taxon>Candidatus Magasanikiibacteriota</taxon>
    </lineage>
</organism>
<proteinExistence type="predicted"/>
<evidence type="ECO:0000313" key="2">
    <source>
        <dbReference type="Proteomes" id="UP000034333"/>
    </source>
</evidence>
<evidence type="ECO:0008006" key="3">
    <source>
        <dbReference type="Google" id="ProtNLM"/>
    </source>
</evidence>